<reference evidence="1 2" key="1">
    <citation type="submission" date="2022-03" db="EMBL/GenBank/DDBJ databases">
        <authorList>
            <person name="Brunel B."/>
        </authorList>
    </citation>
    <scope>NUCLEOTIDE SEQUENCE [LARGE SCALE GENOMIC DNA]</scope>
    <source>
        <strain evidence="1">STM5069sample</strain>
    </source>
</reference>
<name>A0ABM9DVP4_9HYPH</name>
<organism evidence="1 2">
    <name type="scientific">Mesorhizobium escarrei</name>
    <dbReference type="NCBI Taxonomy" id="666018"/>
    <lineage>
        <taxon>Bacteria</taxon>
        <taxon>Pseudomonadati</taxon>
        <taxon>Pseudomonadota</taxon>
        <taxon>Alphaproteobacteria</taxon>
        <taxon>Hyphomicrobiales</taxon>
        <taxon>Phyllobacteriaceae</taxon>
        <taxon>Mesorhizobium</taxon>
    </lineage>
</organism>
<gene>
    <name evidence="1" type="ORF">MES5069_270049</name>
</gene>
<dbReference type="Proteomes" id="UP001153050">
    <property type="component" value="Unassembled WGS sequence"/>
</dbReference>
<protein>
    <submittedName>
        <fullName evidence="1">Uncharacterized protein</fullName>
    </submittedName>
</protein>
<sequence length="106" mass="11767">MMIPLQVKYKLILIHDDASASRMSFLRPRAKPKKAYPNSERYGRKAGTFTAPMTLQQRPGVVDGLGEANAPSRDLARRCSRGLGNFHLKHVAASGPNPRSPFQARH</sequence>
<evidence type="ECO:0000313" key="2">
    <source>
        <dbReference type="Proteomes" id="UP001153050"/>
    </source>
</evidence>
<evidence type="ECO:0000313" key="1">
    <source>
        <dbReference type="EMBL" id="CAH2400794.1"/>
    </source>
</evidence>
<dbReference type="EMBL" id="CAKXZT010000121">
    <property type="protein sequence ID" value="CAH2400794.1"/>
    <property type="molecule type" value="Genomic_DNA"/>
</dbReference>
<accession>A0ABM9DVP4</accession>
<proteinExistence type="predicted"/>
<keyword evidence="2" id="KW-1185">Reference proteome</keyword>
<comment type="caution">
    <text evidence="1">The sequence shown here is derived from an EMBL/GenBank/DDBJ whole genome shotgun (WGS) entry which is preliminary data.</text>
</comment>